<sequence length="76" mass="8272">MDNVPTILIKQEARGWVQAEGTAPEAPWSPPRSEGSGPRRAPRRLPCYRDLAPPLSVGVALPGCHYNRHLSNTQSG</sequence>
<dbReference type="AlphaFoldDB" id="A0A4Z2G7E4"/>
<evidence type="ECO:0000313" key="3">
    <source>
        <dbReference type="Proteomes" id="UP000314294"/>
    </source>
</evidence>
<reference evidence="2 3" key="1">
    <citation type="submission" date="2019-03" db="EMBL/GenBank/DDBJ databases">
        <title>First draft genome of Liparis tanakae, snailfish: a comprehensive survey of snailfish specific genes.</title>
        <authorList>
            <person name="Kim W."/>
            <person name="Song I."/>
            <person name="Jeong J.-H."/>
            <person name="Kim D."/>
            <person name="Kim S."/>
            <person name="Ryu S."/>
            <person name="Song J.Y."/>
            <person name="Lee S.K."/>
        </authorList>
    </citation>
    <scope>NUCLEOTIDE SEQUENCE [LARGE SCALE GENOMIC DNA]</scope>
    <source>
        <tissue evidence="2">Muscle</tissue>
    </source>
</reference>
<gene>
    <name evidence="2" type="ORF">EYF80_040957</name>
</gene>
<protein>
    <submittedName>
        <fullName evidence="2">Uncharacterized protein</fullName>
    </submittedName>
</protein>
<keyword evidence="3" id="KW-1185">Reference proteome</keyword>
<evidence type="ECO:0000256" key="1">
    <source>
        <dbReference type="SAM" id="MobiDB-lite"/>
    </source>
</evidence>
<dbReference type="Proteomes" id="UP000314294">
    <property type="component" value="Unassembled WGS sequence"/>
</dbReference>
<accession>A0A4Z2G7E4</accession>
<name>A0A4Z2G7E4_9TELE</name>
<organism evidence="2 3">
    <name type="scientific">Liparis tanakae</name>
    <name type="common">Tanaka's snailfish</name>
    <dbReference type="NCBI Taxonomy" id="230148"/>
    <lineage>
        <taxon>Eukaryota</taxon>
        <taxon>Metazoa</taxon>
        <taxon>Chordata</taxon>
        <taxon>Craniata</taxon>
        <taxon>Vertebrata</taxon>
        <taxon>Euteleostomi</taxon>
        <taxon>Actinopterygii</taxon>
        <taxon>Neopterygii</taxon>
        <taxon>Teleostei</taxon>
        <taxon>Neoteleostei</taxon>
        <taxon>Acanthomorphata</taxon>
        <taxon>Eupercaria</taxon>
        <taxon>Perciformes</taxon>
        <taxon>Cottioidei</taxon>
        <taxon>Cottales</taxon>
        <taxon>Liparidae</taxon>
        <taxon>Liparis</taxon>
    </lineage>
</organism>
<dbReference type="EMBL" id="SRLO01000680">
    <property type="protein sequence ID" value="TNN48833.1"/>
    <property type="molecule type" value="Genomic_DNA"/>
</dbReference>
<proteinExistence type="predicted"/>
<feature type="region of interest" description="Disordered" evidence="1">
    <location>
        <begin position="12"/>
        <end position="44"/>
    </location>
</feature>
<evidence type="ECO:0000313" key="2">
    <source>
        <dbReference type="EMBL" id="TNN48833.1"/>
    </source>
</evidence>
<comment type="caution">
    <text evidence="2">The sequence shown here is derived from an EMBL/GenBank/DDBJ whole genome shotgun (WGS) entry which is preliminary data.</text>
</comment>